<feature type="compositionally biased region" description="Basic and acidic residues" evidence="5">
    <location>
        <begin position="1"/>
        <end position="10"/>
    </location>
</feature>
<dbReference type="EMBL" id="KZ825054">
    <property type="protein sequence ID" value="RAH63514.1"/>
    <property type="molecule type" value="Genomic_DNA"/>
</dbReference>
<dbReference type="PANTHER" id="PTHR37534">
    <property type="entry name" value="TRANSCRIPTIONAL ACTIVATOR PROTEIN UGA3"/>
    <property type="match status" value="1"/>
</dbReference>
<dbReference type="RefSeq" id="XP_025521436.1">
    <property type="nucleotide sequence ID" value="XM_025656689.1"/>
</dbReference>
<feature type="domain" description="Zn(2)-C6 fungal-type" evidence="6">
    <location>
        <begin position="35"/>
        <end position="65"/>
    </location>
</feature>
<evidence type="ECO:0000313" key="7">
    <source>
        <dbReference type="EMBL" id="RAH63514.1"/>
    </source>
</evidence>
<protein>
    <recommendedName>
        <fullName evidence="6">Zn(2)-C6 fungal-type domain-containing protein</fullName>
    </recommendedName>
</protein>
<dbReference type="SMART" id="SM00066">
    <property type="entry name" value="GAL4"/>
    <property type="match status" value="1"/>
</dbReference>
<evidence type="ECO:0000256" key="3">
    <source>
        <dbReference type="ARBA" id="ARBA00023163"/>
    </source>
</evidence>
<dbReference type="GO" id="GO:0045944">
    <property type="term" value="P:positive regulation of transcription by RNA polymerase II"/>
    <property type="evidence" value="ECO:0007669"/>
    <property type="project" value="TreeGrafter"/>
</dbReference>
<evidence type="ECO:0000256" key="5">
    <source>
        <dbReference type="SAM" id="MobiDB-lite"/>
    </source>
</evidence>
<feature type="region of interest" description="Disordered" evidence="5">
    <location>
        <begin position="111"/>
        <end position="144"/>
    </location>
</feature>
<evidence type="ECO:0000259" key="6">
    <source>
        <dbReference type="PROSITE" id="PS50048"/>
    </source>
</evidence>
<feature type="region of interest" description="Disordered" evidence="5">
    <location>
        <begin position="1"/>
        <end position="30"/>
    </location>
</feature>
<dbReference type="PANTHER" id="PTHR37534:SF9">
    <property type="entry name" value="ZN(II)2CYS6 TRANSCRIPTION FACTOR (EUROFUNG)"/>
    <property type="match status" value="1"/>
</dbReference>
<dbReference type="PROSITE" id="PS00463">
    <property type="entry name" value="ZN2_CY6_FUNGAL_1"/>
    <property type="match status" value="1"/>
</dbReference>
<dbReference type="CDD" id="cd00067">
    <property type="entry name" value="GAL4"/>
    <property type="match status" value="1"/>
</dbReference>
<dbReference type="GeneID" id="37160091"/>
<gene>
    <name evidence="7" type="ORF">BO85DRAFT_387894</name>
</gene>
<dbReference type="GO" id="GO:0000976">
    <property type="term" value="F:transcription cis-regulatory region binding"/>
    <property type="evidence" value="ECO:0007669"/>
    <property type="project" value="TreeGrafter"/>
</dbReference>
<dbReference type="Gene3D" id="4.10.240.10">
    <property type="entry name" value="Zn(2)-C6 fungal-type DNA-binding domain"/>
    <property type="match status" value="1"/>
</dbReference>
<name>A0A8G1VRW5_9EURO</name>
<keyword evidence="2" id="KW-0238">DNA-binding</keyword>
<evidence type="ECO:0000256" key="2">
    <source>
        <dbReference type="ARBA" id="ARBA00023125"/>
    </source>
</evidence>
<keyword evidence="8" id="KW-1185">Reference proteome</keyword>
<evidence type="ECO:0000256" key="1">
    <source>
        <dbReference type="ARBA" id="ARBA00023015"/>
    </source>
</evidence>
<evidence type="ECO:0000313" key="8">
    <source>
        <dbReference type="Proteomes" id="UP000249526"/>
    </source>
</evidence>
<keyword evidence="1" id="KW-0805">Transcription regulation</keyword>
<evidence type="ECO:0000256" key="4">
    <source>
        <dbReference type="ARBA" id="ARBA00023242"/>
    </source>
</evidence>
<keyword evidence="4" id="KW-0539">Nucleus</keyword>
<dbReference type="GO" id="GO:0005634">
    <property type="term" value="C:nucleus"/>
    <property type="evidence" value="ECO:0007669"/>
    <property type="project" value="TreeGrafter"/>
</dbReference>
<dbReference type="InterPro" id="IPR036864">
    <property type="entry name" value="Zn2-C6_fun-type_DNA-bd_sf"/>
</dbReference>
<dbReference type="AlphaFoldDB" id="A0A8G1VRW5"/>
<dbReference type="Pfam" id="PF00172">
    <property type="entry name" value="Zn_clus"/>
    <property type="match status" value="1"/>
</dbReference>
<proteinExistence type="predicted"/>
<dbReference type="PROSITE" id="PS50048">
    <property type="entry name" value="ZN2_CY6_FUNGAL_2"/>
    <property type="match status" value="1"/>
</dbReference>
<dbReference type="Proteomes" id="UP000249526">
    <property type="component" value="Unassembled WGS sequence"/>
</dbReference>
<dbReference type="SUPFAM" id="SSF57701">
    <property type="entry name" value="Zn2/Cys6 DNA-binding domain"/>
    <property type="match status" value="1"/>
</dbReference>
<dbReference type="GO" id="GO:0000981">
    <property type="term" value="F:DNA-binding transcription factor activity, RNA polymerase II-specific"/>
    <property type="evidence" value="ECO:0007669"/>
    <property type="project" value="InterPro"/>
</dbReference>
<accession>A0A8G1VRW5</accession>
<keyword evidence="3" id="KW-0804">Transcription</keyword>
<organism evidence="7 8">
    <name type="scientific">Aspergillus piperis CBS 112811</name>
    <dbReference type="NCBI Taxonomy" id="1448313"/>
    <lineage>
        <taxon>Eukaryota</taxon>
        <taxon>Fungi</taxon>
        <taxon>Dikarya</taxon>
        <taxon>Ascomycota</taxon>
        <taxon>Pezizomycotina</taxon>
        <taxon>Eurotiomycetes</taxon>
        <taxon>Eurotiomycetidae</taxon>
        <taxon>Eurotiales</taxon>
        <taxon>Aspergillaceae</taxon>
        <taxon>Aspergillus</taxon>
        <taxon>Aspergillus subgen. Circumdati</taxon>
    </lineage>
</organism>
<dbReference type="InterPro" id="IPR001138">
    <property type="entry name" value="Zn2Cys6_DnaBD"/>
</dbReference>
<dbReference type="GO" id="GO:0008270">
    <property type="term" value="F:zinc ion binding"/>
    <property type="evidence" value="ECO:0007669"/>
    <property type="project" value="InterPro"/>
</dbReference>
<reference evidence="7 8" key="1">
    <citation type="submission" date="2018-02" db="EMBL/GenBank/DDBJ databases">
        <title>The genomes of Aspergillus section Nigri reveals drivers in fungal speciation.</title>
        <authorList>
            <consortium name="DOE Joint Genome Institute"/>
            <person name="Vesth T.C."/>
            <person name="Nybo J."/>
            <person name="Theobald S."/>
            <person name="Brandl J."/>
            <person name="Frisvad J.C."/>
            <person name="Nielsen K.F."/>
            <person name="Lyhne E.K."/>
            <person name="Kogle M.E."/>
            <person name="Kuo A."/>
            <person name="Riley R."/>
            <person name="Clum A."/>
            <person name="Nolan M."/>
            <person name="Lipzen A."/>
            <person name="Salamov A."/>
            <person name="Henrissat B."/>
            <person name="Wiebenga A."/>
            <person name="De vries R.P."/>
            <person name="Grigoriev I.V."/>
            <person name="Mortensen U.H."/>
            <person name="Andersen M.R."/>
            <person name="Baker S.E."/>
        </authorList>
    </citation>
    <scope>NUCLEOTIDE SEQUENCE [LARGE SCALE GENOMIC DNA]</scope>
    <source>
        <strain evidence="7 8">CBS 112811</strain>
    </source>
</reference>
<sequence length="683" mass="76910">MSPRMRDHHLSGRTRHFTQSAAGSRGREALRSRTGCPECRRRKTKCDEQKPECGQCLRAGRACRIIDGLFRPHSYSFLVSSSSSSSQRVHHASCLEGYSPEEDGLQNGAQISQQTTEPVVQVPSYRGQRARTDSPNSRHFQGEPGQECSVGIAVGAQHARTPFEAENFMVGVSPPGTPEPLAEPGPQAITRAHIQNERNAAIVAPAAHGFSGLPNSTHEDNRRDRCEVAFFLRHFSEGPGQWMDVCCDHPYFSEQVASLSPVCSLIRYSAVALAAKQLGYMKQPESSIRQTRSHRFMMHAFADSHLDFLWYGAKYYDKAIQIFSKQLSREDRSICQLSPRGGYQAGLPTPESSEFRLAGDYDRTGSTLQILAACILCQYEDLSATMAAWSSHLDGIYRLIHGYLNETATPPTAFHIPQPMKTMDAMYWFFSINDVLDAFVNKRRTRLGSKNPLMWRKMGLPLDEDGKLLVQYVEEVHSESVFFKYLIWLMCKLVNSDLGNTVEWNAINKQFGEWRAILPSIFSSAISWPPFSEIDDAQDPATVNLSSHETWFPKDACALSMAFYHMGRILLLIHRPLEVLRQNAQPGTDILSTYHTLQHDLRGHAMAIISIARGAPSGTVRKYLIQPLYVAGRCLEDASEREELLNILRQIDEDLGVFTDYRQRDLALEWGIPYHPVEKNIVP</sequence>